<comment type="caution">
    <text evidence="1">The sequence shown here is derived from an EMBL/GenBank/DDBJ whole genome shotgun (WGS) entry which is preliminary data.</text>
</comment>
<organism evidence="1 2">
    <name type="scientific">Paraburkholderia strydomiana</name>
    <dbReference type="NCBI Taxonomy" id="1245417"/>
    <lineage>
        <taxon>Bacteria</taxon>
        <taxon>Pseudomonadati</taxon>
        <taxon>Pseudomonadota</taxon>
        <taxon>Betaproteobacteria</taxon>
        <taxon>Burkholderiales</taxon>
        <taxon>Burkholderiaceae</taxon>
        <taxon>Paraburkholderia</taxon>
    </lineage>
</organism>
<evidence type="ECO:0000313" key="1">
    <source>
        <dbReference type="EMBL" id="MFM0717634.1"/>
    </source>
</evidence>
<name>A0ABW9EDF4_9BURK</name>
<reference evidence="1 2" key="1">
    <citation type="journal article" date="2024" name="Chem. Sci.">
        <title>Discovery of megapolipeptins by genome mining of a Burkholderiales bacteria collection.</title>
        <authorList>
            <person name="Paulo B.S."/>
            <person name="Recchia M.J.J."/>
            <person name="Lee S."/>
            <person name="Fergusson C.H."/>
            <person name="Romanowski S.B."/>
            <person name="Hernandez A."/>
            <person name="Krull N."/>
            <person name="Liu D.Y."/>
            <person name="Cavanagh H."/>
            <person name="Bos A."/>
            <person name="Gray C.A."/>
            <person name="Murphy B.T."/>
            <person name="Linington R.G."/>
            <person name="Eustaquio A.S."/>
        </authorList>
    </citation>
    <scope>NUCLEOTIDE SEQUENCE [LARGE SCALE GENOMIC DNA]</scope>
    <source>
        <strain evidence="1 2">RL17-350-BIC-E</strain>
    </source>
</reference>
<keyword evidence="2" id="KW-1185">Reference proteome</keyword>
<dbReference type="Proteomes" id="UP001629392">
    <property type="component" value="Unassembled WGS sequence"/>
</dbReference>
<dbReference type="RefSeq" id="WP_408153468.1">
    <property type="nucleotide sequence ID" value="NZ_JAQQCL010000009.1"/>
</dbReference>
<dbReference type="EMBL" id="JAQQCL010000009">
    <property type="protein sequence ID" value="MFM0717634.1"/>
    <property type="molecule type" value="Genomic_DNA"/>
</dbReference>
<proteinExistence type="predicted"/>
<accession>A0ABW9EDF4</accession>
<evidence type="ECO:0000313" key="2">
    <source>
        <dbReference type="Proteomes" id="UP001629392"/>
    </source>
</evidence>
<protein>
    <submittedName>
        <fullName evidence="1">Uncharacterized protein</fullName>
    </submittedName>
</protein>
<sequence length="118" mass="13145">MADVKYPDFEKPDFGIECRFTGENPEHAAFMTQLLIELFDVANAARSVSVRAGKRADQSGVVELPESSLTRLDTALAALRQLHDLVPAEMRIALANRIPPPKAKIIPYRARRTEQGKE</sequence>
<gene>
    <name evidence="1" type="ORF">PQQ73_14960</name>
</gene>